<feature type="compositionally biased region" description="Gly residues" evidence="1">
    <location>
        <begin position="178"/>
        <end position="191"/>
    </location>
</feature>
<organism evidence="2 3">
    <name type="scientific">Cymbomonas tetramitiformis</name>
    <dbReference type="NCBI Taxonomy" id="36881"/>
    <lineage>
        <taxon>Eukaryota</taxon>
        <taxon>Viridiplantae</taxon>
        <taxon>Chlorophyta</taxon>
        <taxon>Pyramimonadophyceae</taxon>
        <taxon>Pyramimonadales</taxon>
        <taxon>Pyramimonadaceae</taxon>
        <taxon>Cymbomonas</taxon>
    </lineage>
</organism>
<accession>A0AAE0FRA6</accession>
<sequence length="791" mass="85939">MPRRVGERVSAWRGSDGYGGRPDEVGKVRERALFPARERIFAWQQPEDMAGGQRRSEVAGECAATGAGEVMCELPRPLATADGDASAVSAGEGVVPGTREDICVARQPEDMAGGQRRSAVAGECAATGAGEVIWEVRRPCTRGEGSGGVTVTEVMAQWGRRRPRSEAQAQTREAPDVEGGGMLSGEEGSGGATVTEIIEGEVYQEYECGFSGCPQAMRHMSPPCRTLDPRASDGQSLYQVSHYGGFAAGGKKQKEGSALVLPFKTFQGAPMQKLVLERVREHAARYHLAPPDSCEPLIYCGVPAKHETAGRMLEYEGNLHERGARHRSMSYSEPIGGKQNLHADGHGQDADTLLAVLGNIMRDKHDRPMPSAVFMVVDAAMAPFTGEYVLIPCRPGSVICMAGKLANGGDGTRQGAKHGKLPVPLAASDMGAPHLVMSCKRFFLLQDRPIGGAIICGVGVNEFSPTDPLRFTFYRRNIIGRVACADAYPPNLEVVRRDGLVWEQRGTVFWSAGMLLKGPTVMDALGLIPSSMYCATVQCSTHCVTASAGGASKGAKCVVSLCLGRVRRATLRIDRSSKLVLEYNASKRHCTARDHMKEWKHTCKVGTVVRVFIGPRHKDYQWVRCRRLADSNAPSGMEKWWLYVADMRVLHVRGSIIKLQEEIIDLAGSPPMAEVIQIDDTPPRKMRRKMSRVYLSDDEECEQKDAKEEEGMSGCFEAREAVGGTPSLPLRQVMYVVSIFLPMVILRSNDHDQFGARGPPQEGGGHRRPHPQPQAVAGPSPLLMRLLACVA</sequence>
<evidence type="ECO:0000313" key="2">
    <source>
        <dbReference type="EMBL" id="KAK3264263.1"/>
    </source>
</evidence>
<name>A0AAE0FRA6_9CHLO</name>
<evidence type="ECO:0000313" key="3">
    <source>
        <dbReference type="Proteomes" id="UP001190700"/>
    </source>
</evidence>
<gene>
    <name evidence="2" type="ORF">CYMTET_26987</name>
</gene>
<proteinExistence type="predicted"/>
<evidence type="ECO:0000256" key="1">
    <source>
        <dbReference type="SAM" id="MobiDB-lite"/>
    </source>
</evidence>
<reference evidence="2 3" key="1">
    <citation type="journal article" date="2015" name="Genome Biol. Evol.">
        <title>Comparative Genomics of a Bacterivorous Green Alga Reveals Evolutionary Causalities and Consequences of Phago-Mixotrophic Mode of Nutrition.</title>
        <authorList>
            <person name="Burns J.A."/>
            <person name="Paasch A."/>
            <person name="Narechania A."/>
            <person name="Kim E."/>
        </authorList>
    </citation>
    <scope>NUCLEOTIDE SEQUENCE [LARGE SCALE GENOMIC DNA]</scope>
    <source>
        <strain evidence="2 3">PLY_AMNH</strain>
    </source>
</reference>
<feature type="region of interest" description="Disordered" evidence="1">
    <location>
        <begin position="1"/>
        <end position="24"/>
    </location>
</feature>
<dbReference type="Proteomes" id="UP001190700">
    <property type="component" value="Unassembled WGS sequence"/>
</dbReference>
<dbReference type="EMBL" id="LGRX02014683">
    <property type="protein sequence ID" value="KAK3264263.1"/>
    <property type="molecule type" value="Genomic_DNA"/>
</dbReference>
<dbReference type="AlphaFoldDB" id="A0AAE0FRA6"/>
<feature type="region of interest" description="Disordered" evidence="1">
    <location>
        <begin position="751"/>
        <end position="778"/>
    </location>
</feature>
<feature type="region of interest" description="Disordered" evidence="1">
    <location>
        <begin position="159"/>
        <end position="191"/>
    </location>
</feature>
<comment type="caution">
    <text evidence="2">The sequence shown here is derived from an EMBL/GenBank/DDBJ whole genome shotgun (WGS) entry which is preliminary data.</text>
</comment>
<protein>
    <submittedName>
        <fullName evidence="2">Uncharacterized protein</fullName>
    </submittedName>
</protein>
<keyword evidence="3" id="KW-1185">Reference proteome</keyword>